<keyword evidence="3 6" id="KW-0812">Transmembrane</keyword>
<keyword evidence="9" id="KW-1185">Reference proteome</keyword>
<dbReference type="AlphaFoldDB" id="A0A944CJ07"/>
<name>A0A944CJ07_9BACI</name>
<feature type="transmembrane region" description="Helical" evidence="6">
    <location>
        <begin position="26"/>
        <end position="47"/>
    </location>
</feature>
<gene>
    <name evidence="8" type="ORF">DYI25_04245</name>
</gene>
<evidence type="ECO:0000256" key="6">
    <source>
        <dbReference type="SAM" id="Phobius"/>
    </source>
</evidence>
<dbReference type="PANTHER" id="PTHR23534:SF1">
    <property type="entry name" value="MAJOR FACILITATOR SUPERFAMILY PROTEIN"/>
    <property type="match status" value="1"/>
</dbReference>
<dbReference type="GO" id="GO:0005886">
    <property type="term" value="C:plasma membrane"/>
    <property type="evidence" value="ECO:0007669"/>
    <property type="project" value="UniProtKB-SubCell"/>
</dbReference>
<dbReference type="PROSITE" id="PS50850">
    <property type="entry name" value="MFS"/>
    <property type="match status" value="1"/>
</dbReference>
<keyword evidence="2" id="KW-0813">Transport</keyword>
<dbReference type="Gene3D" id="1.20.1250.20">
    <property type="entry name" value="MFS general substrate transporter like domains"/>
    <property type="match status" value="1"/>
</dbReference>
<reference evidence="8 9" key="1">
    <citation type="journal article" date="2021" name="Microorganisms">
        <title>Bacterial Dimethylsulfoniopropionate Biosynthesis in the East China Sea.</title>
        <authorList>
            <person name="Liu J."/>
            <person name="Zhang Y."/>
            <person name="Liu J."/>
            <person name="Zhong H."/>
            <person name="Williams B.T."/>
            <person name="Zheng Y."/>
            <person name="Curson A.R.J."/>
            <person name="Sun C."/>
            <person name="Sun H."/>
            <person name="Song D."/>
            <person name="Wagner Mackenzie B."/>
            <person name="Bermejo Martinez A."/>
            <person name="Todd J.D."/>
            <person name="Zhang X.H."/>
        </authorList>
    </citation>
    <scope>NUCLEOTIDE SEQUENCE [LARGE SCALE GENOMIC DNA]</scope>
    <source>
        <strain evidence="8 9">ESS08</strain>
    </source>
</reference>
<dbReference type="InterPro" id="IPR011701">
    <property type="entry name" value="MFS"/>
</dbReference>
<feature type="domain" description="Major facilitator superfamily (MFS) profile" evidence="7">
    <location>
        <begin position="25"/>
        <end position="421"/>
    </location>
</feature>
<dbReference type="GO" id="GO:0022857">
    <property type="term" value="F:transmembrane transporter activity"/>
    <property type="evidence" value="ECO:0007669"/>
    <property type="project" value="InterPro"/>
</dbReference>
<evidence type="ECO:0000256" key="3">
    <source>
        <dbReference type="ARBA" id="ARBA00022692"/>
    </source>
</evidence>
<accession>A0A944CJ07</accession>
<protein>
    <submittedName>
        <fullName evidence="8">MFS transporter</fullName>
    </submittedName>
</protein>
<keyword evidence="5 6" id="KW-0472">Membrane</keyword>
<dbReference type="EMBL" id="QTKX01000001">
    <property type="protein sequence ID" value="MBS8263652.1"/>
    <property type="molecule type" value="Genomic_DNA"/>
</dbReference>
<evidence type="ECO:0000256" key="2">
    <source>
        <dbReference type="ARBA" id="ARBA00022448"/>
    </source>
</evidence>
<feature type="transmembrane region" description="Helical" evidence="6">
    <location>
        <begin position="244"/>
        <end position="264"/>
    </location>
</feature>
<organism evidence="8 9">
    <name type="scientific">Mesobacillus boroniphilus</name>
    <dbReference type="NCBI Taxonomy" id="308892"/>
    <lineage>
        <taxon>Bacteria</taxon>
        <taxon>Bacillati</taxon>
        <taxon>Bacillota</taxon>
        <taxon>Bacilli</taxon>
        <taxon>Bacillales</taxon>
        <taxon>Bacillaceae</taxon>
        <taxon>Mesobacillus</taxon>
    </lineage>
</organism>
<evidence type="ECO:0000256" key="5">
    <source>
        <dbReference type="ARBA" id="ARBA00023136"/>
    </source>
</evidence>
<dbReference type="Proteomes" id="UP000761411">
    <property type="component" value="Unassembled WGS sequence"/>
</dbReference>
<evidence type="ECO:0000313" key="9">
    <source>
        <dbReference type="Proteomes" id="UP000761411"/>
    </source>
</evidence>
<dbReference type="InterPro" id="IPR020846">
    <property type="entry name" value="MFS_dom"/>
</dbReference>
<feature type="transmembrane region" description="Helical" evidence="6">
    <location>
        <begin position="149"/>
        <end position="169"/>
    </location>
</feature>
<dbReference type="Pfam" id="PF07690">
    <property type="entry name" value="MFS_1"/>
    <property type="match status" value="1"/>
</dbReference>
<feature type="transmembrane region" description="Helical" evidence="6">
    <location>
        <begin position="91"/>
        <end position="110"/>
    </location>
</feature>
<dbReference type="PANTHER" id="PTHR23534">
    <property type="entry name" value="MFS PERMEASE"/>
    <property type="match status" value="1"/>
</dbReference>
<feature type="transmembrane region" description="Helical" evidence="6">
    <location>
        <begin position="397"/>
        <end position="417"/>
    </location>
</feature>
<feature type="transmembrane region" description="Helical" evidence="6">
    <location>
        <begin position="307"/>
        <end position="326"/>
    </location>
</feature>
<feature type="transmembrane region" description="Helical" evidence="6">
    <location>
        <begin position="189"/>
        <end position="207"/>
    </location>
</feature>
<keyword evidence="4 6" id="KW-1133">Transmembrane helix</keyword>
<evidence type="ECO:0000259" key="7">
    <source>
        <dbReference type="PROSITE" id="PS50850"/>
    </source>
</evidence>
<evidence type="ECO:0000313" key="8">
    <source>
        <dbReference type="EMBL" id="MBS8263652.1"/>
    </source>
</evidence>
<evidence type="ECO:0000256" key="1">
    <source>
        <dbReference type="ARBA" id="ARBA00004651"/>
    </source>
</evidence>
<feature type="transmembrane region" description="Helical" evidence="6">
    <location>
        <begin position="332"/>
        <end position="359"/>
    </location>
</feature>
<comment type="caution">
    <text evidence="8">The sequence shown here is derived from an EMBL/GenBank/DDBJ whole genome shotgun (WGS) entry which is preliminary data.</text>
</comment>
<dbReference type="SUPFAM" id="SSF103473">
    <property type="entry name" value="MFS general substrate transporter"/>
    <property type="match status" value="1"/>
</dbReference>
<proteinExistence type="predicted"/>
<feature type="transmembrane region" description="Helical" evidence="6">
    <location>
        <begin position="371"/>
        <end position="391"/>
    </location>
</feature>
<feature type="transmembrane region" description="Helical" evidence="6">
    <location>
        <begin position="59"/>
        <end position="79"/>
    </location>
</feature>
<dbReference type="InterPro" id="IPR036259">
    <property type="entry name" value="MFS_trans_sf"/>
</dbReference>
<feature type="transmembrane region" description="Helical" evidence="6">
    <location>
        <begin position="276"/>
        <end position="300"/>
    </location>
</feature>
<feature type="transmembrane region" description="Helical" evidence="6">
    <location>
        <begin position="116"/>
        <end position="137"/>
    </location>
</feature>
<comment type="subcellular location">
    <subcellularLocation>
        <location evidence="1">Cell membrane</location>
        <topology evidence="1">Multi-pass membrane protein</topology>
    </subcellularLocation>
</comment>
<sequence length="421" mass="43063">MESQPEWLQAYVESPEKQKALYKRTLLIVVLSQIFGGAGLAAGITVGALLAKDMLGTDIVAGLPIALFTLGSAGAALVVGRLSQRYGRRAGLASGFLTGGIGAIGVIIAAVTDNIFLLFAALLIYGAGSATNLQARYAGTDLASAKQRATAVSIAMVSTTFGAVAGPNLVEAMGEFALSIGVPALSGPFILAAAAYIVAGLVLLIFLRPDPFVVARAIAVAERNAKVSSPDYVEEELVTDKRGIGVAALIMVLTQMVMVAIMTMTPVHMGSHGHDLSAVGMVIGFHIGAMYLPSLLTGVLVDKIGRATMAVASGVTLLASGVMAAVGPGESMLWITLALILLGLGWNFGLISGTALLVDATNPNNRAKMQGTVDVMVALSGASGGMLSGMVVANSSFAFLSMAGGVLSLVLIPFVIWSNKK</sequence>
<evidence type="ECO:0000256" key="4">
    <source>
        <dbReference type="ARBA" id="ARBA00022989"/>
    </source>
</evidence>